<organism evidence="9 10">
    <name type="scientific">Faecalispora sporosphaeroides</name>
    <dbReference type="NCBI Taxonomy" id="1549"/>
    <lineage>
        <taxon>Bacteria</taxon>
        <taxon>Bacillati</taxon>
        <taxon>Bacillota</taxon>
        <taxon>Clostridia</taxon>
        <taxon>Eubacteriales</taxon>
        <taxon>Oscillospiraceae</taxon>
        <taxon>Faecalispora</taxon>
    </lineage>
</organism>
<reference evidence="9" key="1">
    <citation type="submission" date="2019-04" db="EMBL/GenBank/DDBJ databases">
        <title>Evolution of Biomass-Degrading Anaerobic Consortia Revealed by Metagenomics.</title>
        <authorList>
            <person name="Peng X."/>
        </authorList>
    </citation>
    <scope>NUCLEOTIDE SEQUENCE</scope>
    <source>
        <strain evidence="9">SIG551</strain>
    </source>
</reference>
<dbReference type="Pfam" id="PF04239">
    <property type="entry name" value="DUF421"/>
    <property type="match status" value="1"/>
</dbReference>
<protein>
    <submittedName>
        <fullName evidence="9">DUF421 domain-containing protein</fullName>
    </submittedName>
</protein>
<dbReference type="InterPro" id="IPR023090">
    <property type="entry name" value="UPF0702_alpha/beta_dom_sf"/>
</dbReference>
<evidence type="ECO:0000256" key="4">
    <source>
        <dbReference type="ARBA" id="ARBA00022692"/>
    </source>
</evidence>
<proteinExistence type="inferred from homology"/>
<dbReference type="PANTHER" id="PTHR34582:SF6">
    <property type="entry name" value="UPF0702 TRANSMEMBRANE PROTEIN YCAP"/>
    <property type="match status" value="1"/>
</dbReference>
<dbReference type="RefSeq" id="WP_020071918.1">
    <property type="nucleotide sequence ID" value="NZ_JBKWRC010000001.1"/>
</dbReference>
<dbReference type="PANTHER" id="PTHR34582">
    <property type="entry name" value="UPF0702 TRANSMEMBRANE PROTEIN YCAP"/>
    <property type="match status" value="1"/>
</dbReference>
<name>A0A928Q4T1_9FIRM</name>
<keyword evidence="6 7" id="KW-0472">Membrane</keyword>
<evidence type="ECO:0000313" key="10">
    <source>
        <dbReference type="Proteomes" id="UP000754750"/>
    </source>
</evidence>
<dbReference type="Proteomes" id="UP000754750">
    <property type="component" value="Unassembled WGS sequence"/>
</dbReference>
<evidence type="ECO:0000259" key="8">
    <source>
        <dbReference type="Pfam" id="PF04239"/>
    </source>
</evidence>
<dbReference type="AlphaFoldDB" id="A0A928Q4T1"/>
<dbReference type="InterPro" id="IPR007353">
    <property type="entry name" value="DUF421"/>
</dbReference>
<comment type="subcellular location">
    <subcellularLocation>
        <location evidence="1">Cell membrane</location>
        <topology evidence="1">Multi-pass membrane protein</topology>
    </subcellularLocation>
</comment>
<feature type="transmembrane region" description="Helical" evidence="7">
    <location>
        <begin position="6"/>
        <end position="23"/>
    </location>
</feature>
<comment type="similarity">
    <text evidence="2">Belongs to the UPF0702 family.</text>
</comment>
<evidence type="ECO:0000256" key="7">
    <source>
        <dbReference type="SAM" id="Phobius"/>
    </source>
</evidence>
<dbReference type="Gene3D" id="3.30.240.20">
    <property type="entry name" value="bsu07140 like domains"/>
    <property type="match status" value="2"/>
</dbReference>
<feature type="domain" description="YetF C-terminal" evidence="8">
    <location>
        <begin position="79"/>
        <end position="210"/>
    </location>
</feature>
<keyword evidence="5 7" id="KW-1133">Transmembrane helix</keyword>
<gene>
    <name evidence="9" type="ORF">E7512_05885</name>
</gene>
<comment type="caution">
    <text evidence="9">The sequence shown here is derived from an EMBL/GenBank/DDBJ whole genome shotgun (WGS) entry which is preliminary data.</text>
</comment>
<evidence type="ECO:0000313" key="9">
    <source>
        <dbReference type="EMBL" id="MBE6833102.1"/>
    </source>
</evidence>
<evidence type="ECO:0000256" key="5">
    <source>
        <dbReference type="ARBA" id="ARBA00022989"/>
    </source>
</evidence>
<feature type="transmembrane region" description="Helical" evidence="7">
    <location>
        <begin position="59"/>
        <end position="78"/>
    </location>
</feature>
<accession>A0A928Q4T1</accession>
<keyword evidence="3" id="KW-1003">Cell membrane</keyword>
<evidence type="ECO:0000256" key="2">
    <source>
        <dbReference type="ARBA" id="ARBA00006448"/>
    </source>
</evidence>
<evidence type="ECO:0000256" key="1">
    <source>
        <dbReference type="ARBA" id="ARBA00004651"/>
    </source>
</evidence>
<evidence type="ECO:0000256" key="3">
    <source>
        <dbReference type="ARBA" id="ARBA00022475"/>
    </source>
</evidence>
<evidence type="ECO:0000256" key="6">
    <source>
        <dbReference type="ARBA" id="ARBA00023136"/>
    </source>
</evidence>
<dbReference type="GO" id="GO:0005886">
    <property type="term" value="C:plasma membrane"/>
    <property type="evidence" value="ECO:0007669"/>
    <property type="project" value="UniProtKB-SubCell"/>
</dbReference>
<sequence>MIISLIRTFLLYLVIIFAVRLMGKRQISELQTSELVVTLLISDIASIPMQNTGQPLVSGLVPIFMLVAIEIILSVLMLKSGRFRKVICGRPIVVINDGKIQQNELRRLRMTTEDLFEDLRQNSIVSISDVAYAIVETNGKLSVIKKPGKESVTPDMLQLVVPDTGIETVVISDGVISETSAKLCKKSVAWVEGVLKGKNLTADQVFLMTANTAGDFQIIKKEGKTQ</sequence>
<dbReference type="EMBL" id="SVNY01000002">
    <property type="protein sequence ID" value="MBE6833102.1"/>
    <property type="molecule type" value="Genomic_DNA"/>
</dbReference>
<keyword evidence="4 7" id="KW-0812">Transmembrane</keyword>